<dbReference type="PROSITE" id="PS00893">
    <property type="entry name" value="NUDIX_BOX"/>
    <property type="match status" value="1"/>
</dbReference>
<organism evidence="4 5">
    <name type="scientific">Euplotes crassus</name>
    <dbReference type="NCBI Taxonomy" id="5936"/>
    <lineage>
        <taxon>Eukaryota</taxon>
        <taxon>Sar</taxon>
        <taxon>Alveolata</taxon>
        <taxon>Ciliophora</taxon>
        <taxon>Intramacronucleata</taxon>
        <taxon>Spirotrichea</taxon>
        <taxon>Hypotrichia</taxon>
        <taxon>Euplotida</taxon>
        <taxon>Euplotidae</taxon>
        <taxon>Moneuplotes</taxon>
    </lineage>
</organism>
<proteinExistence type="inferred from homology"/>
<protein>
    <recommendedName>
        <fullName evidence="3">Nudix hydrolase domain-containing protein</fullName>
    </recommendedName>
</protein>
<dbReference type="PROSITE" id="PS51462">
    <property type="entry name" value="NUDIX"/>
    <property type="match status" value="1"/>
</dbReference>
<dbReference type="InterPro" id="IPR000086">
    <property type="entry name" value="NUDIX_hydrolase_dom"/>
</dbReference>
<dbReference type="PANTHER" id="PTHR43736:SF1">
    <property type="entry name" value="DIHYDRONEOPTERIN TRIPHOSPHATE DIPHOSPHATASE"/>
    <property type="match status" value="1"/>
</dbReference>
<dbReference type="GO" id="GO:0016787">
    <property type="term" value="F:hydrolase activity"/>
    <property type="evidence" value="ECO:0007669"/>
    <property type="project" value="UniProtKB-KW"/>
</dbReference>
<evidence type="ECO:0000313" key="5">
    <source>
        <dbReference type="Proteomes" id="UP001295684"/>
    </source>
</evidence>
<comment type="caution">
    <text evidence="4">The sequence shown here is derived from an EMBL/GenBank/DDBJ whole genome shotgun (WGS) entry which is preliminary data.</text>
</comment>
<dbReference type="InterPro" id="IPR020084">
    <property type="entry name" value="NUDIX_hydrolase_CS"/>
</dbReference>
<keyword evidence="5" id="KW-1185">Reference proteome</keyword>
<feature type="domain" description="Nudix hydrolase" evidence="3">
    <location>
        <begin position="4"/>
        <end position="173"/>
    </location>
</feature>
<evidence type="ECO:0000259" key="3">
    <source>
        <dbReference type="PROSITE" id="PS51462"/>
    </source>
</evidence>
<dbReference type="PRINTS" id="PR00502">
    <property type="entry name" value="NUDIXFAMILY"/>
</dbReference>
<keyword evidence="1 2" id="KW-0378">Hydrolase</keyword>
<dbReference type="SUPFAM" id="SSF55811">
    <property type="entry name" value="Nudix"/>
    <property type="match status" value="1"/>
</dbReference>
<dbReference type="InterPro" id="IPR020476">
    <property type="entry name" value="Nudix_hydrolase"/>
</dbReference>
<dbReference type="PANTHER" id="PTHR43736">
    <property type="entry name" value="ADP-RIBOSE PYROPHOSPHATASE"/>
    <property type="match status" value="1"/>
</dbReference>
<reference evidence="4" key="1">
    <citation type="submission" date="2023-07" db="EMBL/GenBank/DDBJ databases">
        <authorList>
            <consortium name="AG Swart"/>
            <person name="Singh M."/>
            <person name="Singh A."/>
            <person name="Seah K."/>
            <person name="Emmerich C."/>
        </authorList>
    </citation>
    <scope>NUCLEOTIDE SEQUENCE</scope>
    <source>
        <strain evidence="4">DP1</strain>
    </source>
</reference>
<name>A0AAD2D6U0_EUPCR</name>
<dbReference type="EMBL" id="CAMPGE010024069">
    <property type="protein sequence ID" value="CAI2381935.1"/>
    <property type="molecule type" value="Genomic_DNA"/>
</dbReference>
<dbReference type="InterPro" id="IPR015797">
    <property type="entry name" value="NUDIX_hydrolase-like_dom_sf"/>
</dbReference>
<comment type="similarity">
    <text evidence="2">Belongs to the Nudix hydrolase family.</text>
</comment>
<accession>A0AAD2D6U0</accession>
<dbReference type="Proteomes" id="UP001295684">
    <property type="component" value="Unassembled WGS sequence"/>
</dbReference>
<dbReference type="Pfam" id="PF00293">
    <property type="entry name" value="NUDIX"/>
    <property type="match status" value="1"/>
</dbReference>
<sequence>MNPKIKVGVSGLLFRLTKTALICKKIPKRPDIFIIQREHFPNEGKFVIPGGHLEFGETYKQGLRRELKEETGVNAGLIHDLIPEITGGEHTSTSFSSLVTNLIFPEKAVQYVIISKLCYVIPNEEFEESDCGNEVPDFHLDAVGEWNTYEQFLERPDELYVDGIQKVIRHGYRELDSFCKRYDIEQYI</sequence>
<evidence type="ECO:0000256" key="2">
    <source>
        <dbReference type="RuleBase" id="RU003476"/>
    </source>
</evidence>
<gene>
    <name evidence="4" type="ORF">ECRASSUSDP1_LOCUS23401</name>
</gene>
<dbReference type="AlphaFoldDB" id="A0AAD2D6U0"/>
<evidence type="ECO:0000256" key="1">
    <source>
        <dbReference type="ARBA" id="ARBA00022801"/>
    </source>
</evidence>
<dbReference type="Gene3D" id="3.90.79.10">
    <property type="entry name" value="Nucleoside Triphosphate Pyrophosphohydrolase"/>
    <property type="match status" value="1"/>
</dbReference>
<evidence type="ECO:0000313" key="4">
    <source>
        <dbReference type="EMBL" id="CAI2381935.1"/>
    </source>
</evidence>